<keyword evidence="9" id="KW-1185">Reference proteome</keyword>
<dbReference type="RefSeq" id="WP_201923275.1">
    <property type="nucleotide sequence ID" value="NZ_JAERQG010000004.1"/>
</dbReference>
<dbReference type="GO" id="GO:0006352">
    <property type="term" value="P:DNA-templated transcription initiation"/>
    <property type="evidence" value="ECO:0007669"/>
    <property type="project" value="InterPro"/>
</dbReference>
<dbReference type="NCBIfam" id="TIGR02937">
    <property type="entry name" value="sigma70-ECF"/>
    <property type="match status" value="1"/>
</dbReference>
<dbReference type="GO" id="GO:0003677">
    <property type="term" value="F:DNA binding"/>
    <property type="evidence" value="ECO:0007669"/>
    <property type="project" value="UniProtKB-KW"/>
</dbReference>
<evidence type="ECO:0000256" key="3">
    <source>
        <dbReference type="ARBA" id="ARBA00023082"/>
    </source>
</evidence>
<dbReference type="PANTHER" id="PTHR43133:SF8">
    <property type="entry name" value="RNA POLYMERASE SIGMA FACTOR HI_1459-RELATED"/>
    <property type="match status" value="1"/>
</dbReference>
<dbReference type="Gene3D" id="1.10.1740.10">
    <property type="match status" value="1"/>
</dbReference>
<dbReference type="Proteomes" id="UP000642920">
    <property type="component" value="Unassembled WGS sequence"/>
</dbReference>
<proteinExistence type="inferred from homology"/>
<dbReference type="InterPro" id="IPR013324">
    <property type="entry name" value="RNA_pol_sigma_r3/r4-like"/>
</dbReference>
<evidence type="ECO:0000256" key="1">
    <source>
        <dbReference type="ARBA" id="ARBA00010641"/>
    </source>
</evidence>
<feature type="domain" description="RNA polymerase sigma-70 region 2" evidence="6">
    <location>
        <begin position="29"/>
        <end position="95"/>
    </location>
</feature>
<dbReference type="InterPro" id="IPR039425">
    <property type="entry name" value="RNA_pol_sigma-70-like"/>
</dbReference>
<sequence length="190" mass="22383">MKKDSDISKEQSLLIAYQESGELSKLGELYKPYMPLVYGLCLKYLKDKEKARDAVMEIFEELVVKLKKFEVDNFKSWLYVLAKNHCLMLLRSEKKRNSESLSENHLSFMESEAARHHTSEDKLEKETELEKLESCIAQLKEEQKLCVKLFYLQQKSYKQIEEQTKLELKKVKSFIQNGKRNLKICMEAGE</sequence>
<comment type="similarity">
    <text evidence="1">Belongs to the sigma-70 factor family. ECF subfamily.</text>
</comment>
<dbReference type="Gene3D" id="1.10.10.10">
    <property type="entry name" value="Winged helix-like DNA-binding domain superfamily/Winged helix DNA-binding domain"/>
    <property type="match status" value="1"/>
</dbReference>
<evidence type="ECO:0000256" key="4">
    <source>
        <dbReference type="ARBA" id="ARBA00023125"/>
    </source>
</evidence>
<dbReference type="Pfam" id="PF08281">
    <property type="entry name" value="Sigma70_r4_2"/>
    <property type="match status" value="1"/>
</dbReference>
<dbReference type="GO" id="GO:0016987">
    <property type="term" value="F:sigma factor activity"/>
    <property type="evidence" value="ECO:0007669"/>
    <property type="project" value="UniProtKB-KW"/>
</dbReference>
<feature type="domain" description="RNA polymerase sigma factor 70 region 4 type 2" evidence="7">
    <location>
        <begin position="130"/>
        <end position="182"/>
    </location>
</feature>
<comment type="caution">
    <text evidence="8">The sequence shown here is derived from an EMBL/GenBank/DDBJ whole genome shotgun (WGS) entry which is preliminary data.</text>
</comment>
<evidence type="ECO:0000256" key="2">
    <source>
        <dbReference type="ARBA" id="ARBA00023015"/>
    </source>
</evidence>
<accession>A0A937AGZ5</accession>
<dbReference type="InterPro" id="IPR036388">
    <property type="entry name" value="WH-like_DNA-bd_sf"/>
</dbReference>
<dbReference type="Pfam" id="PF04542">
    <property type="entry name" value="Sigma70_r2"/>
    <property type="match status" value="1"/>
</dbReference>
<evidence type="ECO:0000313" key="9">
    <source>
        <dbReference type="Proteomes" id="UP000642920"/>
    </source>
</evidence>
<evidence type="ECO:0000259" key="6">
    <source>
        <dbReference type="Pfam" id="PF04542"/>
    </source>
</evidence>
<evidence type="ECO:0000259" key="7">
    <source>
        <dbReference type="Pfam" id="PF08281"/>
    </source>
</evidence>
<protein>
    <submittedName>
        <fullName evidence="8">Sigma-70 family RNA polymerase sigma factor</fullName>
    </submittedName>
</protein>
<dbReference type="InterPro" id="IPR013325">
    <property type="entry name" value="RNA_pol_sigma_r2"/>
</dbReference>
<organism evidence="8 9">
    <name type="scientific">Marivirga atlantica</name>
    <dbReference type="NCBI Taxonomy" id="1548457"/>
    <lineage>
        <taxon>Bacteria</taxon>
        <taxon>Pseudomonadati</taxon>
        <taxon>Bacteroidota</taxon>
        <taxon>Cytophagia</taxon>
        <taxon>Cytophagales</taxon>
        <taxon>Marivirgaceae</taxon>
        <taxon>Marivirga</taxon>
    </lineage>
</organism>
<keyword evidence="5" id="KW-0804">Transcription</keyword>
<dbReference type="SUPFAM" id="SSF88946">
    <property type="entry name" value="Sigma2 domain of RNA polymerase sigma factors"/>
    <property type="match status" value="1"/>
</dbReference>
<gene>
    <name evidence="8" type="ORF">JKP34_15010</name>
</gene>
<dbReference type="InterPro" id="IPR013249">
    <property type="entry name" value="RNA_pol_sigma70_r4_t2"/>
</dbReference>
<dbReference type="InterPro" id="IPR014284">
    <property type="entry name" value="RNA_pol_sigma-70_dom"/>
</dbReference>
<dbReference type="SUPFAM" id="SSF88659">
    <property type="entry name" value="Sigma3 and sigma4 domains of RNA polymerase sigma factors"/>
    <property type="match status" value="1"/>
</dbReference>
<dbReference type="AlphaFoldDB" id="A0A937AGZ5"/>
<dbReference type="PANTHER" id="PTHR43133">
    <property type="entry name" value="RNA POLYMERASE ECF-TYPE SIGMA FACTO"/>
    <property type="match status" value="1"/>
</dbReference>
<dbReference type="EMBL" id="JAERQG010000004">
    <property type="protein sequence ID" value="MBL0766576.1"/>
    <property type="molecule type" value="Genomic_DNA"/>
</dbReference>
<reference evidence="8" key="1">
    <citation type="submission" date="2021-01" db="EMBL/GenBank/DDBJ databases">
        <title>Marivirga sp. nov., isolated from intertidal surface sediments.</title>
        <authorList>
            <person name="Zhang M."/>
        </authorList>
    </citation>
    <scope>NUCLEOTIDE SEQUENCE</scope>
    <source>
        <strain evidence="8">SM1354</strain>
    </source>
</reference>
<evidence type="ECO:0000256" key="5">
    <source>
        <dbReference type="ARBA" id="ARBA00023163"/>
    </source>
</evidence>
<name>A0A937AGZ5_9BACT</name>
<keyword evidence="4" id="KW-0238">DNA-binding</keyword>
<keyword evidence="3" id="KW-0731">Sigma factor</keyword>
<evidence type="ECO:0000313" key="8">
    <source>
        <dbReference type="EMBL" id="MBL0766576.1"/>
    </source>
</evidence>
<keyword evidence="2" id="KW-0805">Transcription regulation</keyword>
<dbReference type="InterPro" id="IPR007627">
    <property type="entry name" value="RNA_pol_sigma70_r2"/>
</dbReference>